<accession>A0A8T2Q6N6</accession>
<sequence length="142" mass="15572">MTYDGDIALSLRYAQASANKHLATSTAYPPEALPVVNNFSCIQSFGVLYVHSLCGQLFNGDGVVIQSFGVLYVHSLCGQLFNGDGVVIQSFGVLYVHSLCGHLFNGNGVVMIFSMFLRTHRLRIMHANEAQRNIITKGFDNI</sequence>
<proteinExistence type="predicted"/>
<dbReference type="EMBL" id="CM035443">
    <property type="protein sequence ID" value="KAH7278971.1"/>
    <property type="molecule type" value="Genomic_DNA"/>
</dbReference>
<evidence type="ECO:0000313" key="2">
    <source>
        <dbReference type="EMBL" id="KAH7278971.1"/>
    </source>
</evidence>
<organism evidence="2 3">
    <name type="scientific">Ceratopteris richardii</name>
    <name type="common">Triangle waterfern</name>
    <dbReference type="NCBI Taxonomy" id="49495"/>
    <lineage>
        <taxon>Eukaryota</taxon>
        <taxon>Viridiplantae</taxon>
        <taxon>Streptophyta</taxon>
        <taxon>Embryophyta</taxon>
        <taxon>Tracheophyta</taxon>
        <taxon>Polypodiopsida</taxon>
        <taxon>Polypodiidae</taxon>
        <taxon>Polypodiales</taxon>
        <taxon>Pteridineae</taxon>
        <taxon>Pteridaceae</taxon>
        <taxon>Parkerioideae</taxon>
        <taxon>Ceratopteris</taxon>
    </lineage>
</organism>
<dbReference type="Proteomes" id="UP000825935">
    <property type="component" value="Chromosome 38"/>
</dbReference>
<evidence type="ECO:0000313" key="3">
    <source>
        <dbReference type="Proteomes" id="UP000825935"/>
    </source>
</evidence>
<protein>
    <submittedName>
        <fullName evidence="2">Uncharacterized protein</fullName>
    </submittedName>
</protein>
<keyword evidence="3" id="KW-1185">Reference proteome</keyword>
<evidence type="ECO:0000256" key="1">
    <source>
        <dbReference type="SAM" id="Phobius"/>
    </source>
</evidence>
<name>A0A8T2Q6N6_CERRI</name>
<keyword evidence="1" id="KW-0472">Membrane</keyword>
<gene>
    <name evidence="2" type="ORF">KP509_38G067200</name>
</gene>
<reference evidence="2" key="1">
    <citation type="submission" date="2021-08" db="EMBL/GenBank/DDBJ databases">
        <title>WGS assembly of Ceratopteris richardii.</title>
        <authorList>
            <person name="Marchant D.B."/>
            <person name="Chen G."/>
            <person name="Jenkins J."/>
            <person name="Shu S."/>
            <person name="Leebens-Mack J."/>
            <person name="Grimwood J."/>
            <person name="Schmutz J."/>
            <person name="Soltis P."/>
            <person name="Soltis D."/>
            <person name="Chen Z.-H."/>
        </authorList>
    </citation>
    <scope>NUCLEOTIDE SEQUENCE</scope>
    <source>
        <strain evidence="2">Whitten #5841</strain>
        <tissue evidence="2">Leaf</tissue>
    </source>
</reference>
<dbReference type="AlphaFoldDB" id="A0A8T2Q6N6"/>
<keyword evidence="1" id="KW-0812">Transmembrane</keyword>
<comment type="caution">
    <text evidence="2">The sequence shown here is derived from an EMBL/GenBank/DDBJ whole genome shotgun (WGS) entry which is preliminary data.</text>
</comment>
<keyword evidence="1" id="KW-1133">Transmembrane helix</keyword>
<feature type="transmembrane region" description="Helical" evidence="1">
    <location>
        <begin position="94"/>
        <end position="117"/>
    </location>
</feature>